<organism evidence="3 4">
    <name type="scientific">Heterodera trifolii</name>
    <dbReference type="NCBI Taxonomy" id="157864"/>
    <lineage>
        <taxon>Eukaryota</taxon>
        <taxon>Metazoa</taxon>
        <taxon>Ecdysozoa</taxon>
        <taxon>Nematoda</taxon>
        <taxon>Chromadorea</taxon>
        <taxon>Rhabditida</taxon>
        <taxon>Tylenchina</taxon>
        <taxon>Tylenchomorpha</taxon>
        <taxon>Tylenchoidea</taxon>
        <taxon>Heteroderidae</taxon>
        <taxon>Heteroderinae</taxon>
        <taxon>Heterodera</taxon>
    </lineage>
</organism>
<evidence type="ECO:0000256" key="1">
    <source>
        <dbReference type="ARBA" id="ARBA00022801"/>
    </source>
</evidence>
<name>A0ABD2M3G3_9BILA</name>
<evidence type="ECO:0000313" key="4">
    <source>
        <dbReference type="Proteomes" id="UP001620626"/>
    </source>
</evidence>
<dbReference type="Proteomes" id="UP001620626">
    <property type="component" value="Unassembled WGS sequence"/>
</dbReference>
<evidence type="ECO:0000313" key="3">
    <source>
        <dbReference type="EMBL" id="KAL3121986.1"/>
    </source>
</evidence>
<protein>
    <recommendedName>
        <fullName evidence="5">PNPLA domain-containing protein</fullName>
    </recommendedName>
</protein>
<feature type="compositionally biased region" description="Basic and acidic residues" evidence="2">
    <location>
        <begin position="229"/>
        <end position="242"/>
    </location>
</feature>
<feature type="compositionally biased region" description="Acidic residues" evidence="2">
    <location>
        <begin position="243"/>
        <end position="254"/>
    </location>
</feature>
<reference evidence="3 4" key="1">
    <citation type="submission" date="2024-10" db="EMBL/GenBank/DDBJ databases">
        <authorList>
            <person name="Kim D."/>
        </authorList>
    </citation>
    <scope>NUCLEOTIDE SEQUENCE [LARGE SCALE GENOMIC DNA]</scope>
    <source>
        <strain evidence="3">BH-2024</strain>
    </source>
</reference>
<dbReference type="InterPro" id="IPR016035">
    <property type="entry name" value="Acyl_Trfase/lysoPLipase"/>
</dbReference>
<evidence type="ECO:0008006" key="5">
    <source>
        <dbReference type="Google" id="ProtNLM"/>
    </source>
</evidence>
<sequence length="254" mass="28478">MEDKYLDGGIIANNPSLELLQDIQSWNGFNKLKKLPNDVNVDVGCFLSIGTGVIPSTSDETALDIPQYWALQPFTSINALLAIAQILIDQVAASDGVPMLRAGAFCSSNGRRSCTSARRCFGKSIWTRKTTRTSRVAASDGVPMLRAGAFCSSNGRRSFTSARRCFGKSIWTRKTTRTSREYMYKHQDYVERLCTLLRRVGHAEHRRRLFQPCGMTNVDRLMQLLDQQKANKHDDVAEHEKEEEHDDGDDDGGK</sequence>
<dbReference type="Gene3D" id="3.40.1090.10">
    <property type="entry name" value="Cytosolic phospholipase A2 catalytic domain"/>
    <property type="match status" value="1"/>
</dbReference>
<comment type="caution">
    <text evidence="3">The sequence shown here is derived from an EMBL/GenBank/DDBJ whole genome shotgun (WGS) entry which is preliminary data.</text>
</comment>
<gene>
    <name evidence="3" type="ORF">niasHT_008580</name>
</gene>
<dbReference type="GO" id="GO:0016787">
    <property type="term" value="F:hydrolase activity"/>
    <property type="evidence" value="ECO:0007669"/>
    <property type="project" value="UniProtKB-KW"/>
</dbReference>
<evidence type="ECO:0000256" key="2">
    <source>
        <dbReference type="SAM" id="MobiDB-lite"/>
    </source>
</evidence>
<dbReference type="PANTHER" id="PTHR24139:SF34">
    <property type="entry name" value="85_88 KDA CALCIUM-INDEPENDENT PHOSPHOLIPASE A2"/>
    <property type="match status" value="1"/>
</dbReference>
<dbReference type="SUPFAM" id="SSF52151">
    <property type="entry name" value="FabD/lysophospholipase-like"/>
    <property type="match status" value="1"/>
</dbReference>
<proteinExistence type="predicted"/>
<dbReference type="EMBL" id="JBICBT010000165">
    <property type="protein sequence ID" value="KAL3121986.1"/>
    <property type="molecule type" value="Genomic_DNA"/>
</dbReference>
<accession>A0ABD2M3G3</accession>
<keyword evidence="1" id="KW-0378">Hydrolase</keyword>
<dbReference type="AlphaFoldDB" id="A0ABD2M3G3"/>
<keyword evidence="4" id="KW-1185">Reference proteome</keyword>
<dbReference type="InterPro" id="IPR047148">
    <property type="entry name" value="PLPL9"/>
</dbReference>
<dbReference type="PANTHER" id="PTHR24139">
    <property type="entry name" value="CALCIUM-INDEPENDENT PHOSPHOLIPASE A2"/>
    <property type="match status" value="1"/>
</dbReference>
<feature type="region of interest" description="Disordered" evidence="2">
    <location>
        <begin position="229"/>
        <end position="254"/>
    </location>
</feature>